<reference evidence="13" key="1">
    <citation type="journal article" date="2022" name="G3 (Bethesda)">
        <title>High quality genome of the basidiomycete yeast Dioszegia hungarica PDD-24b-2 isolated from cloud water.</title>
        <authorList>
            <person name="Jarrige D."/>
            <person name="Haridas S."/>
            <person name="Bleykasten-Grosshans C."/>
            <person name="Joly M."/>
            <person name="Nadalig T."/>
            <person name="Sancelme M."/>
            <person name="Vuilleumier S."/>
            <person name="Grigoriev I.V."/>
            <person name="Amato P."/>
            <person name="Bringel F."/>
        </authorList>
    </citation>
    <scope>NUCLEOTIDE SEQUENCE</scope>
    <source>
        <strain evidence="13">PDD-24b-2</strain>
    </source>
</reference>
<evidence type="ECO:0000259" key="11">
    <source>
        <dbReference type="PROSITE" id="PS50173"/>
    </source>
</evidence>
<dbReference type="Gene3D" id="3.30.1490.100">
    <property type="entry name" value="DNA polymerase, Y-family, little finger domain"/>
    <property type="match status" value="1"/>
</dbReference>
<sequence>MQGFTTRPYPPTPPPTYRHLLAATSLTPYNPLRVIAHCDIDAAYAQFEAVRLGIPDDQPLITIQWDTIIAVNYPARKYGIKRTSNQGAKEARELCPHVVIAHTATYRMGEEESGYWEDANVLTHKVSLDPYRRESAKIIAIFKEMVPKGEVEKASIDEAYMDFTPMVLDKLLELHPHLATIPDDAPEGLDTPLPPAPPIDWTKAGNVIPVGGGENGVDGETEGEVEKPTWEDWALCLGAEIMAGVRQEVWKQLHYTCSAGIAHNKAMAKICSSWRKPMNQTVLRHAAVSSFLHDKAFTDIRNLGGKLGHSIAAVFEAATVGELVKVPLEEMQRRFGEESIWVYNLIRGIDHTDLVPRHVNKTMLASKNLIPPVRAPKDGEHWIDLLAGELCVRLREAREIEPGLWPKTIVLTHRSGRGYENAGRSRQAPFPYTKALTGEYVAKLGKRMWTQVVAGWIAGTLLISQLGLQFTGVGRMEEGQRNIEGFLGVKGENSTILLEKNGESSRPKRSLSEVISVPDDDASGWTCPKCRKVLPLPDGLAEDELEKELAGIRQEHEDYHFALALQQGGDEAVQVAPPKKRKKEKDKGIAAFFVPKPKKP</sequence>
<dbReference type="Proteomes" id="UP001164286">
    <property type="component" value="Unassembled WGS sequence"/>
</dbReference>
<dbReference type="PANTHER" id="PTHR45873:SF1">
    <property type="entry name" value="DNA POLYMERASE ETA"/>
    <property type="match status" value="1"/>
</dbReference>
<feature type="domain" description="UBZ3-type" evidence="12">
    <location>
        <begin position="520"/>
        <end position="568"/>
    </location>
</feature>
<dbReference type="InterPro" id="IPR017961">
    <property type="entry name" value="DNA_pol_Y-fam_little_finger"/>
</dbReference>
<dbReference type="GO" id="GO:0005634">
    <property type="term" value="C:nucleus"/>
    <property type="evidence" value="ECO:0007669"/>
    <property type="project" value="UniProtKB-SubCell"/>
</dbReference>
<dbReference type="InterPro" id="IPR036775">
    <property type="entry name" value="DNA_pol_Y-fam_lit_finger_sf"/>
</dbReference>
<evidence type="ECO:0000313" key="13">
    <source>
        <dbReference type="EMBL" id="KAI9635126.1"/>
    </source>
</evidence>
<dbReference type="Pfam" id="PF21704">
    <property type="entry name" value="POLH-Rev1_HhH"/>
    <property type="match status" value="1"/>
</dbReference>
<dbReference type="PANTHER" id="PTHR45873">
    <property type="entry name" value="DNA POLYMERASE ETA"/>
    <property type="match status" value="1"/>
</dbReference>
<accession>A0AA38H9I4</accession>
<keyword evidence="7" id="KW-0234">DNA repair</keyword>
<dbReference type="InterPro" id="IPR052230">
    <property type="entry name" value="DNA_polymerase_eta"/>
</dbReference>
<dbReference type="GO" id="GO:0070987">
    <property type="term" value="P:error-free translesion synthesis"/>
    <property type="evidence" value="ECO:0007669"/>
    <property type="project" value="UniProtKB-ARBA"/>
</dbReference>
<dbReference type="GO" id="GO:0008270">
    <property type="term" value="F:zinc ion binding"/>
    <property type="evidence" value="ECO:0007669"/>
    <property type="project" value="UniProtKB-KW"/>
</dbReference>
<evidence type="ECO:0000256" key="6">
    <source>
        <dbReference type="ARBA" id="ARBA00022833"/>
    </source>
</evidence>
<organism evidence="13 14">
    <name type="scientific">Dioszegia hungarica</name>
    <dbReference type="NCBI Taxonomy" id="4972"/>
    <lineage>
        <taxon>Eukaryota</taxon>
        <taxon>Fungi</taxon>
        <taxon>Dikarya</taxon>
        <taxon>Basidiomycota</taxon>
        <taxon>Agaricomycotina</taxon>
        <taxon>Tremellomycetes</taxon>
        <taxon>Tremellales</taxon>
        <taxon>Bulleribasidiaceae</taxon>
        <taxon>Dioszegia</taxon>
    </lineage>
</organism>
<evidence type="ECO:0000313" key="14">
    <source>
        <dbReference type="Proteomes" id="UP001164286"/>
    </source>
</evidence>
<dbReference type="Pfam" id="PF00817">
    <property type="entry name" value="IMS"/>
    <property type="match status" value="1"/>
</dbReference>
<name>A0AA38H9I4_9TREE</name>
<dbReference type="RefSeq" id="XP_052944903.1">
    <property type="nucleotide sequence ID" value="XM_053087155.1"/>
</dbReference>
<feature type="region of interest" description="Disordered" evidence="10">
    <location>
        <begin position="569"/>
        <end position="600"/>
    </location>
</feature>
<dbReference type="PROSITE" id="PS50173">
    <property type="entry name" value="UMUC"/>
    <property type="match status" value="1"/>
</dbReference>
<comment type="subcellular location">
    <subcellularLocation>
        <location evidence="1">Nucleus</location>
    </subcellularLocation>
</comment>
<keyword evidence="3" id="KW-0479">Metal-binding</keyword>
<protein>
    <recommendedName>
        <fullName evidence="9">DNA polymerase eta</fullName>
    </recommendedName>
</protein>
<evidence type="ECO:0000256" key="10">
    <source>
        <dbReference type="SAM" id="MobiDB-lite"/>
    </source>
</evidence>
<dbReference type="FunFam" id="3.40.1170.60:FF:000008">
    <property type="entry name" value="DNA polymerase eta subunit"/>
    <property type="match status" value="1"/>
</dbReference>
<dbReference type="Gene3D" id="3.40.1170.60">
    <property type="match status" value="1"/>
</dbReference>
<keyword evidence="8" id="KW-0539">Nucleus</keyword>
<evidence type="ECO:0000256" key="4">
    <source>
        <dbReference type="ARBA" id="ARBA00022763"/>
    </source>
</evidence>
<keyword evidence="4" id="KW-0227">DNA damage</keyword>
<dbReference type="GO" id="GO:0035861">
    <property type="term" value="C:site of double-strand break"/>
    <property type="evidence" value="ECO:0007669"/>
    <property type="project" value="TreeGrafter"/>
</dbReference>
<keyword evidence="6" id="KW-0862">Zinc</keyword>
<dbReference type="GO" id="GO:0006281">
    <property type="term" value="P:DNA repair"/>
    <property type="evidence" value="ECO:0007669"/>
    <property type="project" value="UniProtKB-KW"/>
</dbReference>
<dbReference type="InterPro" id="IPR001126">
    <property type="entry name" value="UmuC"/>
</dbReference>
<evidence type="ECO:0000256" key="8">
    <source>
        <dbReference type="ARBA" id="ARBA00023242"/>
    </source>
</evidence>
<evidence type="ECO:0000256" key="5">
    <source>
        <dbReference type="ARBA" id="ARBA00022771"/>
    </source>
</evidence>
<evidence type="ECO:0000256" key="3">
    <source>
        <dbReference type="ARBA" id="ARBA00022723"/>
    </source>
</evidence>
<keyword evidence="2" id="KW-0808">Transferase</keyword>
<dbReference type="GO" id="GO:0003684">
    <property type="term" value="F:damaged DNA binding"/>
    <property type="evidence" value="ECO:0007669"/>
    <property type="project" value="InterPro"/>
</dbReference>
<feature type="domain" description="UmuC" evidence="11">
    <location>
        <begin position="35"/>
        <end position="304"/>
    </location>
</feature>
<evidence type="ECO:0000256" key="2">
    <source>
        <dbReference type="ARBA" id="ARBA00022679"/>
    </source>
</evidence>
<dbReference type="GO" id="GO:0009314">
    <property type="term" value="P:response to radiation"/>
    <property type="evidence" value="ECO:0007669"/>
    <property type="project" value="TreeGrafter"/>
</dbReference>
<comment type="caution">
    <text evidence="13">The sequence shown here is derived from an EMBL/GenBank/DDBJ whole genome shotgun (WGS) entry which is preliminary data.</text>
</comment>
<dbReference type="GO" id="GO:0005657">
    <property type="term" value="C:replication fork"/>
    <property type="evidence" value="ECO:0007669"/>
    <property type="project" value="UniProtKB-ARBA"/>
</dbReference>
<dbReference type="Gene3D" id="3.30.70.270">
    <property type="match status" value="1"/>
</dbReference>
<dbReference type="SUPFAM" id="SSF100879">
    <property type="entry name" value="Lesion bypass DNA polymerase (Y-family), little finger domain"/>
    <property type="match status" value="1"/>
</dbReference>
<dbReference type="Gene3D" id="1.10.150.20">
    <property type="entry name" value="5' to 3' exonuclease, C-terminal subdomain"/>
    <property type="match status" value="1"/>
</dbReference>
<dbReference type="FunFam" id="1.10.150.20:FF:000014">
    <property type="entry name" value="Polymerase (DNA directed), eta"/>
    <property type="match status" value="1"/>
</dbReference>
<evidence type="ECO:0000256" key="7">
    <source>
        <dbReference type="ARBA" id="ARBA00023204"/>
    </source>
</evidence>
<proteinExistence type="predicted"/>
<dbReference type="Pfam" id="PF11799">
    <property type="entry name" value="IMS_C"/>
    <property type="match status" value="1"/>
</dbReference>
<dbReference type="InterPro" id="IPR041298">
    <property type="entry name" value="UBZ3"/>
</dbReference>
<dbReference type="GO" id="GO:0003887">
    <property type="term" value="F:DNA-directed DNA polymerase activity"/>
    <property type="evidence" value="ECO:0007669"/>
    <property type="project" value="TreeGrafter"/>
</dbReference>
<dbReference type="AlphaFoldDB" id="A0AA38H9I4"/>
<gene>
    <name evidence="13" type="ORF">MKK02DRAFT_26191</name>
</gene>
<dbReference type="PROSITE" id="PS51907">
    <property type="entry name" value="ZF_UBZ3"/>
    <property type="match status" value="1"/>
</dbReference>
<dbReference type="InterPro" id="IPR043502">
    <property type="entry name" value="DNA/RNA_pol_sf"/>
</dbReference>
<dbReference type="GeneID" id="77726356"/>
<evidence type="ECO:0000256" key="1">
    <source>
        <dbReference type="ARBA" id="ARBA00004123"/>
    </source>
</evidence>
<evidence type="ECO:0000256" key="9">
    <source>
        <dbReference type="ARBA" id="ARBA00044975"/>
    </source>
</evidence>
<dbReference type="InterPro" id="IPR043128">
    <property type="entry name" value="Rev_trsase/Diguanyl_cyclase"/>
</dbReference>
<dbReference type="SUPFAM" id="SSF56672">
    <property type="entry name" value="DNA/RNA polymerases"/>
    <property type="match status" value="1"/>
</dbReference>
<keyword evidence="14" id="KW-1185">Reference proteome</keyword>
<dbReference type="EMBL" id="JAKWFO010000005">
    <property type="protein sequence ID" value="KAI9635126.1"/>
    <property type="molecule type" value="Genomic_DNA"/>
</dbReference>
<keyword evidence="5" id="KW-0863">Zinc-finger</keyword>
<evidence type="ECO:0000259" key="12">
    <source>
        <dbReference type="PROSITE" id="PS51907"/>
    </source>
</evidence>
<dbReference type="GO" id="GO:0042276">
    <property type="term" value="P:error-prone translesion synthesis"/>
    <property type="evidence" value="ECO:0007669"/>
    <property type="project" value="TreeGrafter"/>
</dbReference>
<dbReference type="GO" id="GO:0007064">
    <property type="term" value="P:mitotic sister chromatid cohesion"/>
    <property type="evidence" value="ECO:0007669"/>
    <property type="project" value="UniProtKB-ARBA"/>
</dbReference>